<sequence length="323" mass="38364">MVKQSTEDYEQWKKDVRKHYLDLDIKKSSVDSFMDYVSKRYDKHNRTYIPFRLMWYLYDKKNWVEKENQHYWVAFIGKVGGEGKTTLAENCMSFLDETFTPDRKALDYESLIKLIKGAVAKTDYPAIMLDEPENKLHPMSKKGRELRDILGKVRQLNLFIGACANSLSDLPPFVFHRLSAIFYLNNKHRFWTYDSTKDRPKHTILEDIKKGFTRQGHGIFLDKKTVKRAFFKNQGFSKETIFDEGDYIKRKMKNLMANIDSYVGLTPAKTKRDERNKRIFEMWKVKKITQNKISKYEGMSRRQIIQICKDYGEKVRFESSESI</sequence>
<comment type="caution">
    <text evidence="1">The sequence shown here is derived from an EMBL/GenBank/DDBJ whole genome shotgun (WGS) entry which is preliminary data.</text>
</comment>
<evidence type="ECO:0000313" key="1">
    <source>
        <dbReference type="EMBL" id="KKM71228.1"/>
    </source>
</evidence>
<name>A0A0F9JNH3_9ZZZZ</name>
<proteinExistence type="predicted"/>
<gene>
    <name evidence="1" type="ORF">LCGC14_1432810</name>
</gene>
<accession>A0A0F9JNH3</accession>
<dbReference type="AlphaFoldDB" id="A0A0F9JNH3"/>
<dbReference type="EMBL" id="LAZR01009677">
    <property type="protein sequence ID" value="KKM71228.1"/>
    <property type="molecule type" value="Genomic_DNA"/>
</dbReference>
<protein>
    <submittedName>
        <fullName evidence="1">Uncharacterized protein</fullName>
    </submittedName>
</protein>
<organism evidence="1">
    <name type="scientific">marine sediment metagenome</name>
    <dbReference type="NCBI Taxonomy" id="412755"/>
    <lineage>
        <taxon>unclassified sequences</taxon>
        <taxon>metagenomes</taxon>
        <taxon>ecological metagenomes</taxon>
    </lineage>
</organism>
<reference evidence="1" key="1">
    <citation type="journal article" date="2015" name="Nature">
        <title>Complex archaea that bridge the gap between prokaryotes and eukaryotes.</title>
        <authorList>
            <person name="Spang A."/>
            <person name="Saw J.H."/>
            <person name="Jorgensen S.L."/>
            <person name="Zaremba-Niedzwiedzka K."/>
            <person name="Martijn J."/>
            <person name="Lind A.E."/>
            <person name="van Eijk R."/>
            <person name="Schleper C."/>
            <person name="Guy L."/>
            <person name="Ettema T.J."/>
        </authorList>
    </citation>
    <scope>NUCLEOTIDE SEQUENCE</scope>
</reference>